<proteinExistence type="predicted"/>
<organism evidence="1 2">
    <name type="scientific">Bacillus phage CAM003</name>
    <dbReference type="NCBI Taxonomy" id="1486657"/>
    <lineage>
        <taxon>Viruses</taxon>
        <taxon>Duplodnaviria</taxon>
        <taxon>Heunggongvirae</taxon>
        <taxon>Uroviricota</taxon>
        <taxon>Caudoviricetes</taxon>
        <taxon>Herelleviridae</taxon>
        <taxon>Bastillevirinae</taxon>
        <taxon>Bastillevirus</taxon>
        <taxon>Bastillevirus CAM003</taxon>
    </lineage>
</organism>
<sequence length="129" mass="14737">MNYLEKKLEGYTKKAAQLKETVLCEGFEIDSDEIYEAVSEIDACNFIVDTLKLAMKNPLEPMQAFAMFVFAREVEEKYFNALNVVSNDFEEKGKMDKQMLGEVTFLRTAYNELAKIVNGLIEEKEGANL</sequence>
<accession>A0A024AZB0</accession>
<dbReference type="RefSeq" id="YP_009036933.1">
    <property type="nucleotide sequence ID" value="NC_024216.1"/>
</dbReference>
<evidence type="ECO:0000313" key="2">
    <source>
        <dbReference type="Proteomes" id="UP000026902"/>
    </source>
</evidence>
<name>A0A024AZB0_9CAUD</name>
<protein>
    <submittedName>
        <fullName evidence="1">Uncharacterized protein</fullName>
    </submittedName>
</protein>
<reference evidence="2" key="1">
    <citation type="submission" date="2014-09" db="EMBL/GenBank/DDBJ databases">
        <authorList>
            <person name="Sauder A.B."/>
            <person name="McKenzie Q.R."/>
            <person name="Temple L.M."/>
            <person name="Alexis B.K."/>
            <person name="Al-Atrache Z."/>
            <person name="Lewis L.O."/>
            <person name="Loesser-Casey K.E."/>
            <person name="Mitchell K.J."/>
        </authorList>
    </citation>
    <scope>NUCLEOTIDE SEQUENCE [LARGE SCALE GENOMIC DNA]</scope>
</reference>
<dbReference type="KEGG" id="vg:19526333"/>
<dbReference type="GeneID" id="19526333"/>
<keyword evidence="2" id="KW-1185">Reference proteome</keyword>
<evidence type="ECO:0000313" key="1">
    <source>
        <dbReference type="EMBL" id="AHZ09467.1"/>
    </source>
</evidence>
<dbReference type="Proteomes" id="UP000026902">
    <property type="component" value="Segment"/>
</dbReference>
<dbReference type="EMBL" id="KJ489397">
    <property type="protein sequence ID" value="AHZ09467.1"/>
    <property type="molecule type" value="Genomic_DNA"/>
</dbReference>